<accession>A0ACC3SEP8</accession>
<gene>
    <name evidence="1" type="ORF">M8818_004101</name>
</gene>
<evidence type="ECO:0000313" key="2">
    <source>
        <dbReference type="Proteomes" id="UP001320706"/>
    </source>
</evidence>
<name>A0ACC3SEP8_9PEZI</name>
<evidence type="ECO:0000313" key="1">
    <source>
        <dbReference type="EMBL" id="KAK8208063.1"/>
    </source>
</evidence>
<proteinExistence type="predicted"/>
<comment type="caution">
    <text evidence="1">The sequence shown here is derived from an EMBL/GenBank/DDBJ whole genome shotgun (WGS) entry which is preliminary data.</text>
</comment>
<dbReference type="Proteomes" id="UP001320706">
    <property type="component" value="Unassembled WGS sequence"/>
</dbReference>
<protein>
    <submittedName>
        <fullName evidence="1">Uncharacterized protein</fullName>
    </submittedName>
</protein>
<keyword evidence="2" id="KW-1185">Reference proteome</keyword>
<dbReference type="EMBL" id="JAMKPW020000019">
    <property type="protein sequence ID" value="KAK8208063.1"/>
    <property type="molecule type" value="Genomic_DNA"/>
</dbReference>
<reference evidence="1" key="1">
    <citation type="submission" date="2024-02" db="EMBL/GenBank/DDBJ databases">
        <title>Metagenome Assembled Genome of Zalaria obscura JY119.</title>
        <authorList>
            <person name="Vighnesh L."/>
            <person name="Jagadeeshwari U."/>
            <person name="Venkata Ramana C."/>
            <person name="Sasikala C."/>
        </authorList>
    </citation>
    <scope>NUCLEOTIDE SEQUENCE</scope>
    <source>
        <strain evidence="1">JY119</strain>
    </source>
</reference>
<organism evidence="1 2">
    <name type="scientific">Zalaria obscura</name>
    <dbReference type="NCBI Taxonomy" id="2024903"/>
    <lineage>
        <taxon>Eukaryota</taxon>
        <taxon>Fungi</taxon>
        <taxon>Dikarya</taxon>
        <taxon>Ascomycota</taxon>
        <taxon>Pezizomycotina</taxon>
        <taxon>Dothideomycetes</taxon>
        <taxon>Dothideomycetidae</taxon>
        <taxon>Dothideales</taxon>
        <taxon>Zalariaceae</taxon>
        <taxon>Zalaria</taxon>
    </lineage>
</organism>
<sequence length="183" mass="20138">MSPTRVGTASEPISAAMCNDHAHDVSRPESSCVDVPHKKRGRPRLRDEAEFRVEQVEQVEPPQSAMPRPAPSRITGGERAYGTTRHGRTDSLRTLRSHASEMSIVPSLTQGTVTTTIPTAAPQSGPHYPSHPVIPTAFLDLDLAIMKTNIAFQQLFTTFQNLILELGRREAASKSNAWLAMDW</sequence>